<dbReference type="CDD" id="cd00090">
    <property type="entry name" value="HTH_ARSR"/>
    <property type="match status" value="1"/>
</dbReference>
<name>I8AM04_9BACL</name>
<gene>
    <name evidence="5" type="ORF">A374_03949</name>
</gene>
<dbReference type="EMBL" id="AKKV01000020">
    <property type="protein sequence ID" value="EIT86694.1"/>
    <property type="molecule type" value="Genomic_DNA"/>
</dbReference>
<comment type="caution">
    <text evidence="5">The sequence shown here is derived from an EMBL/GenBank/DDBJ whole genome shotgun (WGS) entry which is preliminary data.</text>
</comment>
<dbReference type="PANTHER" id="PTHR33154:SF33">
    <property type="entry name" value="TRANSCRIPTIONAL REPRESSOR SDPR"/>
    <property type="match status" value="1"/>
</dbReference>
<dbReference type="Proteomes" id="UP000004080">
    <property type="component" value="Unassembled WGS sequence"/>
</dbReference>
<evidence type="ECO:0000313" key="6">
    <source>
        <dbReference type="Proteomes" id="UP000004080"/>
    </source>
</evidence>
<dbReference type="GO" id="GO:0003700">
    <property type="term" value="F:DNA-binding transcription factor activity"/>
    <property type="evidence" value="ECO:0007669"/>
    <property type="project" value="InterPro"/>
</dbReference>
<dbReference type="SUPFAM" id="SSF46785">
    <property type="entry name" value="Winged helix' DNA-binding domain"/>
    <property type="match status" value="1"/>
</dbReference>
<dbReference type="SMART" id="SM00418">
    <property type="entry name" value="HTH_ARSR"/>
    <property type="match status" value="1"/>
</dbReference>
<dbReference type="eggNOG" id="COG0640">
    <property type="taxonomic scope" value="Bacteria"/>
</dbReference>
<keyword evidence="6" id="KW-1185">Reference proteome</keyword>
<organism evidence="5 6">
    <name type="scientific">Fictibacillus macauensis ZFHKF-1</name>
    <dbReference type="NCBI Taxonomy" id="1196324"/>
    <lineage>
        <taxon>Bacteria</taxon>
        <taxon>Bacillati</taxon>
        <taxon>Bacillota</taxon>
        <taxon>Bacilli</taxon>
        <taxon>Bacillales</taxon>
        <taxon>Fictibacillaceae</taxon>
        <taxon>Fictibacillus</taxon>
    </lineage>
</organism>
<feature type="domain" description="HTH arsR-type" evidence="4">
    <location>
        <begin position="206"/>
        <end position="299"/>
    </location>
</feature>
<proteinExistence type="predicted"/>
<dbReference type="STRING" id="1196324.A374_03949"/>
<dbReference type="InterPro" id="IPR036388">
    <property type="entry name" value="WH-like_DNA-bd_sf"/>
</dbReference>
<dbReference type="InterPro" id="IPR001845">
    <property type="entry name" value="HTH_ArsR_DNA-bd_dom"/>
</dbReference>
<keyword evidence="1" id="KW-0805">Transcription regulation</keyword>
<dbReference type="PANTHER" id="PTHR33154">
    <property type="entry name" value="TRANSCRIPTIONAL REGULATOR, ARSR FAMILY"/>
    <property type="match status" value="1"/>
</dbReference>
<dbReference type="PRINTS" id="PR00778">
    <property type="entry name" value="HTHARSR"/>
</dbReference>
<accession>I8AM04</accession>
<reference evidence="5 6" key="1">
    <citation type="journal article" date="2012" name="J. Bacteriol.">
        <title>Genome of Bacillus macauensis ZFHKF-1, a Long-Chain-Forming Bacterium.</title>
        <authorList>
            <person name="Cai L."/>
            <person name="Zhang T."/>
        </authorList>
    </citation>
    <scope>NUCLEOTIDE SEQUENCE [LARGE SCALE GENOMIC DNA]</scope>
    <source>
        <strain evidence="5 6">ZFHKF-1</strain>
    </source>
</reference>
<dbReference type="AlphaFoldDB" id="I8AM04"/>
<dbReference type="Gene3D" id="1.10.10.10">
    <property type="entry name" value="Winged helix-like DNA-binding domain superfamily/Winged helix DNA-binding domain"/>
    <property type="match status" value="1"/>
</dbReference>
<dbReference type="GO" id="GO:0003677">
    <property type="term" value="F:DNA binding"/>
    <property type="evidence" value="ECO:0007669"/>
    <property type="project" value="UniProtKB-KW"/>
</dbReference>
<protein>
    <submittedName>
        <fullName evidence="5">ArsR family transcriptional regulator</fullName>
    </submittedName>
</protein>
<dbReference type="PROSITE" id="PS50987">
    <property type="entry name" value="HTH_ARSR_2"/>
    <property type="match status" value="1"/>
</dbReference>
<dbReference type="Pfam" id="PF01022">
    <property type="entry name" value="HTH_5"/>
    <property type="match status" value="1"/>
</dbReference>
<dbReference type="PATRIC" id="fig|1196324.3.peg.800"/>
<dbReference type="InterPro" id="IPR036390">
    <property type="entry name" value="WH_DNA-bd_sf"/>
</dbReference>
<dbReference type="InterPro" id="IPR051081">
    <property type="entry name" value="HTH_MetalResp_TranReg"/>
</dbReference>
<evidence type="ECO:0000256" key="1">
    <source>
        <dbReference type="ARBA" id="ARBA00023015"/>
    </source>
</evidence>
<evidence type="ECO:0000313" key="5">
    <source>
        <dbReference type="EMBL" id="EIT86694.1"/>
    </source>
</evidence>
<keyword evidence="2" id="KW-0238">DNA-binding</keyword>
<evidence type="ECO:0000259" key="4">
    <source>
        <dbReference type="PROSITE" id="PS50987"/>
    </source>
</evidence>
<evidence type="ECO:0000256" key="2">
    <source>
        <dbReference type="ARBA" id="ARBA00023125"/>
    </source>
</evidence>
<evidence type="ECO:0000256" key="3">
    <source>
        <dbReference type="ARBA" id="ARBA00023163"/>
    </source>
</evidence>
<sequence length="299" mass="34267">MHYTLHIDDHPMYECLLSFLLYKRRANLKYLEKGTVWLAEVHAQLPLATQEKVQQVEDSAFPDALCLFIQHHNTKTIPAFLEWLQTVSVDHMYQLLAPHIQAKDAPLLLQLASLRNDYTELLTAWYDGYFQHQTALQQLISSGATLVKKAQATMCATKVVETFATGLQIEQHAIENVTLIPSVHFRPLHTFSTFKNQLFVWFPAPESKDPMTTTLQMTKVLSDPTRLKIIQLLAKRKRTFTEIVQEIGGTKGNVHHHIMTLRAAGLLAMHLTDEHAFQLSTRVSFIDYLHQALLEMVEK</sequence>
<dbReference type="InterPro" id="IPR011991">
    <property type="entry name" value="ArsR-like_HTH"/>
</dbReference>
<dbReference type="OrthoDB" id="2646147at2"/>
<dbReference type="RefSeq" id="WP_007200889.1">
    <property type="nucleotide sequence ID" value="NZ_AKKV01000020.1"/>
</dbReference>
<keyword evidence="3" id="KW-0804">Transcription</keyword>